<dbReference type="InterPro" id="IPR027417">
    <property type="entry name" value="P-loop_NTPase"/>
</dbReference>
<keyword evidence="1 6" id="KW-0479">Metal-binding</keyword>
<evidence type="ECO:0000256" key="3">
    <source>
        <dbReference type="ARBA" id="ARBA00022840"/>
    </source>
</evidence>
<evidence type="ECO:0000313" key="7">
    <source>
        <dbReference type="EMBL" id="MBM3225566.1"/>
    </source>
</evidence>
<organism evidence="7 8">
    <name type="scientific">Tectimicrobiota bacterium</name>
    <dbReference type="NCBI Taxonomy" id="2528274"/>
    <lineage>
        <taxon>Bacteria</taxon>
        <taxon>Pseudomonadati</taxon>
        <taxon>Nitrospinota/Tectimicrobiota group</taxon>
        <taxon>Candidatus Tectimicrobiota</taxon>
    </lineage>
</organism>
<dbReference type="GO" id="GO:0051539">
    <property type="term" value="F:4 iron, 4 sulfur cluster binding"/>
    <property type="evidence" value="ECO:0007669"/>
    <property type="project" value="TreeGrafter"/>
</dbReference>
<name>A0A937W5N4_UNCTE</name>
<gene>
    <name evidence="7" type="ORF">FJZ47_17455</name>
</gene>
<evidence type="ECO:0000256" key="5">
    <source>
        <dbReference type="ARBA" id="ARBA00023014"/>
    </source>
</evidence>
<comment type="caution">
    <text evidence="7">The sequence shown here is derived from an EMBL/GenBank/DDBJ whole genome shotgun (WGS) entry which is preliminary data.</text>
</comment>
<dbReference type="GO" id="GO:0005524">
    <property type="term" value="F:ATP binding"/>
    <property type="evidence" value="ECO:0007669"/>
    <property type="project" value="UniProtKB-UniRule"/>
</dbReference>
<evidence type="ECO:0000256" key="6">
    <source>
        <dbReference type="HAMAP-Rule" id="MF_02040"/>
    </source>
</evidence>
<dbReference type="InterPro" id="IPR044304">
    <property type="entry name" value="NUBPL-like"/>
</dbReference>
<keyword evidence="3 6" id="KW-0067">ATP-binding</keyword>
<dbReference type="Gene3D" id="3.40.50.300">
    <property type="entry name" value="P-loop containing nucleotide triphosphate hydrolases"/>
    <property type="match status" value="1"/>
</dbReference>
<dbReference type="InterPro" id="IPR019591">
    <property type="entry name" value="Mrp/NBP35_ATP-bd"/>
</dbReference>
<comment type="function">
    <text evidence="6">Binds and transfers iron-sulfur (Fe-S) clusters to target apoproteins. Can hydrolyze ATP.</text>
</comment>
<dbReference type="PANTHER" id="PTHR42961:SF2">
    <property type="entry name" value="IRON-SULFUR PROTEIN NUBPL"/>
    <property type="match status" value="1"/>
</dbReference>
<dbReference type="GO" id="GO:0046872">
    <property type="term" value="F:metal ion binding"/>
    <property type="evidence" value="ECO:0007669"/>
    <property type="project" value="UniProtKB-KW"/>
</dbReference>
<dbReference type="HAMAP" id="MF_02040">
    <property type="entry name" value="Mrp_NBP35"/>
    <property type="match status" value="1"/>
</dbReference>
<evidence type="ECO:0000256" key="2">
    <source>
        <dbReference type="ARBA" id="ARBA00022741"/>
    </source>
</evidence>
<dbReference type="InterPro" id="IPR033756">
    <property type="entry name" value="YlxH/NBP35"/>
</dbReference>
<dbReference type="SUPFAM" id="SSF52540">
    <property type="entry name" value="P-loop containing nucleoside triphosphate hydrolases"/>
    <property type="match status" value="1"/>
</dbReference>
<dbReference type="AlphaFoldDB" id="A0A937W5N4"/>
<dbReference type="PANTHER" id="PTHR42961">
    <property type="entry name" value="IRON-SULFUR PROTEIN NUBPL"/>
    <property type="match status" value="1"/>
</dbReference>
<comment type="subunit">
    <text evidence="6">Homodimer.</text>
</comment>
<comment type="similarity">
    <text evidence="6">Belongs to the Mrp/NBP35 ATP-binding proteins family.</text>
</comment>
<keyword evidence="6" id="KW-0378">Hydrolase</keyword>
<dbReference type="Proteomes" id="UP000712673">
    <property type="component" value="Unassembled WGS sequence"/>
</dbReference>
<evidence type="ECO:0000256" key="4">
    <source>
        <dbReference type="ARBA" id="ARBA00023004"/>
    </source>
</evidence>
<protein>
    <recommendedName>
        <fullName evidence="6">Iron-sulfur cluster carrier protein</fullName>
    </recommendedName>
</protein>
<accession>A0A937W5N4</accession>
<dbReference type="CDD" id="cd02037">
    <property type="entry name" value="Mrp_NBP35"/>
    <property type="match status" value="1"/>
</dbReference>
<keyword evidence="5 6" id="KW-0411">Iron-sulfur</keyword>
<keyword evidence="2 6" id="KW-0547">Nucleotide-binding</keyword>
<reference evidence="7" key="1">
    <citation type="submission" date="2019-03" db="EMBL/GenBank/DDBJ databases">
        <title>Lake Tanganyika Metagenome-Assembled Genomes (MAGs).</title>
        <authorList>
            <person name="Tran P."/>
        </authorList>
    </citation>
    <scope>NUCLEOTIDE SEQUENCE</scope>
    <source>
        <strain evidence="7">K_DeepCast_65m_m2_066</strain>
    </source>
</reference>
<proteinExistence type="inferred from homology"/>
<dbReference type="Pfam" id="PF10609">
    <property type="entry name" value="ParA"/>
    <property type="match status" value="1"/>
</dbReference>
<sequence length="304" mass="32493">MPKRYRDIVGDGGSNVAGQVAAQTARLHARLAGVQYTVAVMSGKGGVGKSTVTTNLAAFFAMQGWRVGVVDADINGPSLAKMFGVRGHQLVLDPNGVMPAVGPLGIRIISMDLFLADDKAPVVWSGPQAETFVWRGTMEMHTLREFLSDVQWGELDLLLLDLPPGSDRVATIRDLLPHLHGTVVVTIPSAVSQFVVTKSITLARDLLHTPIIGLVENMTAYVCPTCEDVHPLFGPTSTAEMPLGVPLLGRIPFDPRMAAAGDAGTPYMLEHHASAAGQALFQMGERVRAFLTTVHQDTARSTIP</sequence>
<dbReference type="GO" id="GO:0016226">
    <property type="term" value="P:iron-sulfur cluster assembly"/>
    <property type="evidence" value="ECO:0007669"/>
    <property type="project" value="InterPro"/>
</dbReference>
<feature type="binding site" evidence="6">
    <location>
        <begin position="43"/>
        <end position="50"/>
    </location>
    <ligand>
        <name>ATP</name>
        <dbReference type="ChEBI" id="CHEBI:30616"/>
    </ligand>
</feature>
<evidence type="ECO:0000256" key="1">
    <source>
        <dbReference type="ARBA" id="ARBA00022723"/>
    </source>
</evidence>
<evidence type="ECO:0000313" key="8">
    <source>
        <dbReference type="Proteomes" id="UP000712673"/>
    </source>
</evidence>
<dbReference type="GO" id="GO:0140663">
    <property type="term" value="F:ATP-dependent FeS chaperone activity"/>
    <property type="evidence" value="ECO:0007669"/>
    <property type="project" value="InterPro"/>
</dbReference>
<keyword evidence="4 6" id="KW-0408">Iron</keyword>
<dbReference type="GO" id="GO:0016887">
    <property type="term" value="F:ATP hydrolysis activity"/>
    <property type="evidence" value="ECO:0007669"/>
    <property type="project" value="UniProtKB-UniRule"/>
</dbReference>
<dbReference type="EMBL" id="VGLS01000615">
    <property type="protein sequence ID" value="MBM3225566.1"/>
    <property type="molecule type" value="Genomic_DNA"/>
</dbReference>